<keyword evidence="6 7" id="KW-0472">Membrane</keyword>
<dbReference type="Proteomes" id="UP001652409">
    <property type="component" value="Unassembled WGS sequence"/>
</dbReference>
<dbReference type="EMBL" id="JAOQJL010000022">
    <property type="protein sequence ID" value="MCU6766021.1"/>
    <property type="molecule type" value="Genomic_DNA"/>
</dbReference>
<dbReference type="PROSITE" id="PS50928">
    <property type="entry name" value="ABC_TM1"/>
    <property type="match status" value="1"/>
</dbReference>
<name>A0ABT2TWK4_9FIRM</name>
<sequence>MIRNLKNSSKRKLCNVLFLLPACIVFAVFVLVPFLQGIPLSLYQWDGYSDTRTFVGLSNYLQVFKDPNITEVVGNTLFFTLLYLIGCNVIGLLLALLVKKTSKLNAVLRTIFFMPFVLSMILASFMFTYIYSDVFYALLGIKSFLGNVNYVNPAIAAIAIWKDSGYCMIIYIASLQMVPNEYYEAARIEGCSAIKSFFNITMPLIVPAFTANITLILAWGMQAFDYQMAATGGGPGHASETVGMYIYKNIFVYHNAGYGQAIGILLTAGLAVLTVLLTSYLRRKEVEM</sequence>
<evidence type="ECO:0000313" key="10">
    <source>
        <dbReference type="Proteomes" id="UP001652409"/>
    </source>
</evidence>
<dbReference type="Gene3D" id="1.10.3720.10">
    <property type="entry name" value="MetI-like"/>
    <property type="match status" value="1"/>
</dbReference>
<keyword evidence="2 7" id="KW-0813">Transport</keyword>
<evidence type="ECO:0000256" key="2">
    <source>
        <dbReference type="ARBA" id="ARBA00022448"/>
    </source>
</evidence>
<keyword evidence="4 7" id="KW-0812">Transmembrane</keyword>
<protein>
    <submittedName>
        <fullName evidence="9">Sugar ABC transporter permease</fullName>
    </submittedName>
</protein>
<evidence type="ECO:0000256" key="6">
    <source>
        <dbReference type="ARBA" id="ARBA00023136"/>
    </source>
</evidence>
<feature type="transmembrane region" description="Helical" evidence="7">
    <location>
        <begin position="151"/>
        <end position="175"/>
    </location>
</feature>
<feature type="transmembrane region" description="Helical" evidence="7">
    <location>
        <begin position="12"/>
        <end position="35"/>
    </location>
</feature>
<reference evidence="9 10" key="1">
    <citation type="journal article" date="2021" name="ISME Commun">
        <title>Automated analysis of genomic sequences facilitates high-throughput and comprehensive description of bacteria.</title>
        <authorList>
            <person name="Hitch T.C.A."/>
        </authorList>
    </citation>
    <scope>NUCLEOTIDE SEQUENCE [LARGE SCALE GENOMIC DNA]</scope>
    <source>
        <strain evidence="9 10">Sanger_23</strain>
    </source>
</reference>
<comment type="subcellular location">
    <subcellularLocation>
        <location evidence="1 7">Cell membrane</location>
        <topology evidence="1 7">Multi-pass membrane protein</topology>
    </subcellularLocation>
</comment>
<dbReference type="InterPro" id="IPR035906">
    <property type="entry name" value="MetI-like_sf"/>
</dbReference>
<evidence type="ECO:0000313" key="9">
    <source>
        <dbReference type="EMBL" id="MCU6766021.1"/>
    </source>
</evidence>
<proteinExistence type="inferred from homology"/>
<dbReference type="RefSeq" id="WP_262582857.1">
    <property type="nucleotide sequence ID" value="NZ_JAOQJL010000022.1"/>
</dbReference>
<dbReference type="PANTHER" id="PTHR30193">
    <property type="entry name" value="ABC TRANSPORTER PERMEASE PROTEIN"/>
    <property type="match status" value="1"/>
</dbReference>
<gene>
    <name evidence="9" type="ORF">OCV61_11435</name>
</gene>
<dbReference type="InterPro" id="IPR051393">
    <property type="entry name" value="ABC_transporter_permease"/>
</dbReference>
<feature type="transmembrane region" description="Helical" evidence="7">
    <location>
        <begin position="110"/>
        <end position="131"/>
    </location>
</feature>
<feature type="domain" description="ABC transmembrane type-1" evidence="8">
    <location>
        <begin position="73"/>
        <end position="277"/>
    </location>
</feature>
<dbReference type="CDD" id="cd06261">
    <property type="entry name" value="TM_PBP2"/>
    <property type="match status" value="1"/>
</dbReference>
<feature type="transmembrane region" description="Helical" evidence="7">
    <location>
        <begin position="261"/>
        <end position="281"/>
    </location>
</feature>
<evidence type="ECO:0000256" key="5">
    <source>
        <dbReference type="ARBA" id="ARBA00022989"/>
    </source>
</evidence>
<keyword evidence="3" id="KW-1003">Cell membrane</keyword>
<accession>A0ABT2TWK4</accession>
<evidence type="ECO:0000256" key="1">
    <source>
        <dbReference type="ARBA" id="ARBA00004651"/>
    </source>
</evidence>
<comment type="similarity">
    <text evidence="7">Belongs to the binding-protein-dependent transport system permease family.</text>
</comment>
<feature type="transmembrane region" description="Helical" evidence="7">
    <location>
        <begin position="77"/>
        <end position="98"/>
    </location>
</feature>
<evidence type="ECO:0000256" key="3">
    <source>
        <dbReference type="ARBA" id="ARBA00022475"/>
    </source>
</evidence>
<dbReference type="InterPro" id="IPR000515">
    <property type="entry name" value="MetI-like"/>
</dbReference>
<evidence type="ECO:0000256" key="7">
    <source>
        <dbReference type="RuleBase" id="RU363032"/>
    </source>
</evidence>
<feature type="transmembrane region" description="Helical" evidence="7">
    <location>
        <begin position="196"/>
        <end position="219"/>
    </location>
</feature>
<keyword evidence="5 7" id="KW-1133">Transmembrane helix</keyword>
<organism evidence="9 10">
    <name type="scientific">Blautia ammoniilytica</name>
    <dbReference type="NCBI Taxonomy" id="2981782"/>
    <lineage>
        <taxon>Bacteria</taxon>
        <taxon>Bacillati</taxon>
        <taxon>Bacillota</taxon>
        <taxon>Clostridia</taxon>
        <taxon>Lachnospirales</taxon>
        <taxon>Lachnospiraceae</taxon>
        <taxon>Blautia</taxon>
    </lineage>
</organism>
<evidence type="ECO:0000259" key="8">
    <source>
        <dbReference type="PROSITE" id="PS50928"/>
    </source>
</evidence>
<dbReference type="SUPFAM" id="SSF161098">
    <property type="entry name" value="MetI-like"/>
    <property type="match status" value="1"/>
</dbReference>
<dbReference type="PANTHER" id="PTHR30193:SF37">
    <property type="entry name" value="INNER MEMBRANE ABC TRANSPORTER PERMEASE PROTEIN YCJO"/>
    <property type="match status" value="1"/>
</dbReference>
<evidence type="ECO:0000256" key="4">
    <source>
        <dbReference type="ARBA" id="ARBA00022692"/>
    </source>
</evidence>
<keyword evidence="10" id="KW-1185">Reference proteome</keyword>
<dbReference type="Pfam" id="PF00528">
    <property type="entry name" value="BPD_transp_1"/>
    <property type="match status" value="1"/>
</dbReference>
<comment type="caution">
    <text evidence="9">The sequence shown here is derived from an EMBL/GenBank/DDBJ whole genome shotgun (WGS) entry which is preliminary data.</text>
</comment>